<dbReference type="PANTHER" id="PTHR12814:SF2">
    <property type="entry name" value="RNA-BINDING PROTEIN NOB1"/>
    <property type="match status" value="1"/>
</dbReference>
<proteinExistence type="inferred from homology"/>
<evidence type="ECO:0000256" key="8">
    <source>
        <dbReference type="ARBA" id="ARBA00022801"/>
    </source>
</evidence>
<evidence type="ECO:0000256" key="4">
    <source>
        <dbReference type="ARBA" id="ARBA00022553"/>
    </source>
</evidence>
<comment type="function">
    <text evidence="11">May play a role in mRNA degradation. Endonuclease required for processing of 20S pre-rRNA precursor and biogenesis of 40S ribosomal subunits.</text>
</comment>
<gene>
    <name evidence="17" type="ORF">OCTVUL_1B027538</name>
</gene>
<dbReference type="InterPro" id="IPR017117">
    <property type="entry name" value="Nob1_euk"/>
</dbReference>
<dbReference type="AlphaFoldDB" id="A0AA36F523"/>
<dbReference type="Gene3D" id="6.20.210.10">
    <property type="entry name" value="Nin one binding (NOB1), Zn-ribbon-like"/>
    <property type="match status" value="1"/>
</dbReference>
<evidence type="ECO:0000259" key="16">
    <source>
        <dbReference type="Pfam" id="PF17146"/>
    </source>
</evidence>
<dbReference type="CDD" id="cd09876">
    <property type="entry name" value="PIN_Nob1-like"/>
    <property type="match status" value="1"/>
</dbReference>
<feature type="binding site" evidence="13">
    <location>
        <position position="282"/>
    </location>
    <ligand>
        <name>Zn(2+)</name>
        <dbReference type="ChEBI" id="CHEBI:29105"/>
    </ligand>
</feature>
<evidence type="ECO:0000256" key="1">
    <source>
        <dbReference type="ARBA" id="ARBA00004123"/>
    </source>
</evidence>
<dbReference type="InterPro" id="IPR014881">
    <property type="entry name" value="NOB1_Zn-bd"/>
</dbReference>
<keyword evidence="18" id="KW-1185">Reference proteome</keyword>
<evidence type="ECO:0000256" key="9">
    <source>
        <dbReference type="ARBA" id="ARBA00022833"/>
    </source>
</evidence>
<evidence type="ECO:0000259" key="15">
    <source>
        <dbReference type="Pfam" id="PF08772"/>
    </source>
</evidence>
<keyword evidence="8" id="KW-0378">Hydrolase</keyword>
<feature type="binding site" evidence="13">
    <location>
        <position position="297"/>
    </location>
    <ligand>
        <name>Zn(2+)</name>
        <dbReference type="ChEBI" id="CHEBI:29105"/>
    </ligand>
</feature>
<dbReference type="Proteomes" id="UP001162480">
    <property type="component" value="Chromosome 6"/>
</dbReference>
<dbReference type="PANTHER" id="PTHR12814">
    <property type="entry name" value="RNA-BINDING PROTEIN NOB1"/>
    <property type="match status" value="1"/>
</dbReference>
<feature type="binding site" evidence="13">
    <location>
        <position position="285"/>
    </location>
    <ligand>
        <name>Zn(2+)</name>
        <dbReference type="ChEBI" id="CHEBI:29105"/>
    </ligand>
</feature>
<evidence type="ECO:0000256" key="6">
    <source>
        <dbReference type="ARBA" id="ARBA00022723"/>
    </source>
</evidence>
<organism evidence="17 18">
    <name type="scientific">Octopus vulgaris</name>
    <name type="common">Common octopus</name>
    <dbReference type="NCBI Taxonomy" id="6645"/>
    <lineage>
        <taxon>Eukaryota</taxon>
        <taxon>Metazoa</taxon>
        <taxon>Spiralia</taxon>
        <taxon>Lophotrochozoa</taxon>
        <taxon>Mollusca</taxon>
        <taxon>Cephalopoda</taxon>
        <taxon>Coleoidea</taxon>
        <taxon>Octopodiformes</taxon>
        <taxon>Octopoda</taxon>
        <taxon>Incirrata</taxon>
        <taxon>Octopodidae</taxon>
        <taxon>Octopus</taxon>
    </lineage>
</organism>
<evidence type="ECO:0000313" key="17">
    <source>
        <dbReference type="EMBL" id="CAI9724280.1"/>
    </source>
</evidence>
<dbReference type="GO" id="GO:0005634">
    <property type="term" value="C:nucleus"/>
    <property type="evidence" value="ECO:0007669"/>
    <property type="project" value="UniProtKB-SubCell"/>
</dbReference>
<keyword evidence="9 12" id="KW-0862">Zinc</keyword>
<dbReference type="FunFam" id="3.40.50.1010:FF:000018">
    <property type="entry name" value="RNA-binding protein NOB1"/>
    <property type="match status" value="1"/>
</dbReference>
<keyword evidence="7" id="KW-0863">Zinc-finger</keyword>
<feature type="compositionally biased region" description="Acidic residues" evidence="14">
    <location>
        <begin position="183"/>
        <end position="218"/>
    </location>
</feature>
<dbReference type="InterPro" id="IPR036283">
    <property type="entry name" value="NOB1_Zf-like_sf"/>
</dbReference>
<dbReference type="GO" id="GO:0008270">
    <property type="term" value="F:zinc ion binding"/>
    <property type="evidence" value="ECO:0007669"/>
    <property type="project" value="UniProtKB-KW"/>
</dbReference>
<dbReference type="InterPro" id="IPR039907">
    <property type="entry name" value="NOB1"/>
</dbReference>
<dbReference type="InterPro" id="IPR033411">
    <property type="entry name" value="Ribonuclease_PIN"/>
</dbReference>
<keyword evidence="10 12" id="KW-0539">Nucleus</keyword>
<evidence type="ECO:0000256" key="14">
    <source>
        <dbReference type="SAM" id="MobiDB-lite"/>
    </source>
</evidence>
<evidence type="ECO:0000256" key="12">
    <source>
        <dbReference type="PIRNR" id="PIRNR037125"/>
    </source>
</evidence>
<dbReference type="Gene3D" id="3.40.50.1010">
    <property type="entry name" value="5'-nuclease"/>
    <property type="match status" value="1"/>
</dbReference>
<feature type="domain" description="Ribonuclease PIN" evidence="16">
    <location>
        <begin position="14"/>
        <end position="100"/>
    </location>
</feature>
<evidence type="ECO:0000256" key="10">
    <source>
        <dbReference type="ARBA" id="ARBA00023242"/>
    </source>
</evidence>
<feature type="region of interest" description="Disordered" evidence="14">
    <location>
        <begin position="144"/>
        <end position="232"/>
    </location>
</feature>
<feature type="compositionally biased region" description="Basic and acidic residues" evidence="14">
    <location>
        <begin position="144"/>
        <end position="180"/>
    </location>
</feature>
<dbReference type="GO" id="GO:0004521">
    <property type="term" value="F:RNA endonuclease activity"/>
    <property type="evidence" value="ECO:0007669"/>
    <property type="project" value="UniProtKB-UniRule"/>
</dbReference>
<dbReference type="GO" id="GO:0016787">
    <property type="term" value="F:hydrolase activity"/>
    <property type="evidence" value="ECO:0007669"/>
    <property type="project" value="UniProtKB-KW"/>
</dbReference>
<sequence length="426" mass="48265">MASDQLNRRKVKFVIVDSGAFIKNAPIDRIGENIYTIKEVLSEVIDKNTRDRLQVLPYEVLFREPNNEAIHRVTEFSKKTGDYRSLSAVDLRLIALTYQLEKEQNGDAHIKTEPTRKTNWINARNPLGKVTDIAGFYLDSKQNHETVDKDEEKNLDVLEKDSIQNERLEQGDVLSEKDIEPVSNEEESDNDENGENNYENDIDDGEDDDDDDDDDDEGWITPENIGSLKQKIEPEEIEPVNVTVGCLTSDFAMQNVLIQMGLNVLSVDGLLIKQAKSYVLRCSACMKICTVLTKLFCPSCGNKTLKRITMTVKDDGSIQYHFSSRRLLNCRGLKYSLPLPQGGKHSNNPILFEDQRLPQQRATKKALQRLNVFDENYVVGQSPFRIHDLTSRAAQLGIKGQEELLASSIHSFLTAQLTNVISMELL</sequence>
<dbReference type="PIRSF" id="PIRSF037125">
    <property type="entry name" value="D-site_20S_pre-rRNA_nuclease"/>
    <property type="match status" value="1"/>
</dbReference>
<reference evidence="17" key="1">
    <citation type="submission" date="2023-08" db="EMBL/GenBank/DDBJ databases">
        <authorList>
            <person name="Alioto T."/>
            <person name="Alioto T."/>
            <person name="Gomez Garrido J."/>
        </authorList>
    </citation>
    <scope>NUCLEOTIDE SEQUENCE</scope>
</reference>
<dbReference type="Pfam" id="PF08772">
    <property type="entry name" value="Zn_ribbon_NOB1"/>
    <property type="match status" value="1"/>
</dbReference>
<protein>
    <recommendedName>
        <fullName evidence="3 12">RNA-binding protein NOB1</fullName>
    </recommendedName>
</protein>
<name>A0AA36F523_OCTVU</name>
<feature type="binding site" evidence="13">
    <location>
        <position position="300"/>
    </location>
    <ligand>
        <name>Zn(2+)</name>
        <dbReference type="ChEBI" id="CHEBI:29105"/>
    </ligand>
</feature>
<keyword evidence="6 12" id="KW-0479">Metal-binding</keyword>
<evidence type="ECO:0000256" key="13">
    <source>
        <dbReference type="PIRSR" id="PIRSR037125-1"/>
    </source>
</evidence>
<dbReference type="SUPFAM" id="SSF144206">
    <property type="entry name" value="NOB1 zinc finger-like"/>
    <property type="match status" value="1"/>
</dbReference>
<accession>A0AA36F523</accession>
<dbReference type="EMBL" id="OX597819">
    <property type="protein sequence ID" value="CAI9724280.1"/>
    <property type="molecule type" value="Genomic_DNA"/>
</dbReference>
<dbReference type="GO" id="GO:0030688">
    <property type="term" value="C:preribosome, small subunit precursor"/>
    <property type="evidence" value="ECO:0007669"/>
    <property type="project" value="TreeGrafter"/>
</dbReference>
<keyword evidence="4" id="KW-0597">Phosphoprotein</keyword>
<evidence type="ECO:0000256" key="7">
    <source>
        <dbReference type="ARBA" id="ARBA00022771"/>
    </source>
</evidence>
<comment type="subcellular location">
    <subcellularLocation>
        <location evidence="1 12">Nucleus</location>
    </subcellularLocation>
</comment>
<comment type="similarity">
    <text evidence="2 12">Belongs to the NOB1 family.</text>
</comment>
<evidence type="ECO:0000256" key="5">
    <source>
        <dbReference type="ARBA" id="ARBA00022722"/>
    </source>
</evidence>
<evidence type="ECO:0000313" key="18">
    <source>
        <dbReference type="Proteomes" id="UP001162480"/>
    </source>
</evidence>
<dbReference type="GO" id="GO:0030490">
    <property type="term" value="P:maturation of SSU-rRNA"/>
    <property type="evidence" value="ECO:0007669"/>
    <property type="project" value="TreeGrafter"/>
</dbReference>
<evidence type="ECO:0000256" key="11">
    <source>
        <dbReference type="ARBA" id="ARBA00045628"/>
    </source>
</evidence>
<evidence type="ECO:0000256" key="2">
    <source>
        <dbReference type="ARBA" id="ARBA00005858"/>
    </source>
</evidence>
<dbReference type="Pfam" id="PF17146">
    <property type="entry name" value="PIN_6"/>
    <property type="match status" value="1"/>
</dbReference>
<feature type="domain" description="Nin one binding (NOB1) Zn-ribbon-like" evidence="15">
    <location>
        <begin position="272"/>
        <end position="343"/>
    </location>
</feature>
<keyword evidence="5" id="KW-0540">Nuclease</keyword>
<evidence type="ECO:0000256" key="3">
    <source>
        <dbReference type="ARBA" id="ARBA00018439"/>
    </source>
</evidence>